<dbReference type="SUPFAM" id="SSF46589">
    <property type="entry name" value="tRNA-binding arm"/>
    <property type="match status" value="1"/>
</dbReference>
<evidence type="ECO:0000256" key="9">
    <source>
        <dbReference type="ARBA" id="ARBA00022842"/>
    </source>
</evidence>
<dbReference type="Proteomes" id="UP000002815">
    <property type="component" value="Unassembled WGS sequence"/>
</dbReference>
<keyword evidence="9 13" id="KW-0460">Magnesium</keyword>
<dbReference type="NCBIfam" id="TIGR00468">
    <property type="entry name" value="pheS"/>
    <property type="match status" value="1"/>
</dbReference>
<dbReference type="InterPro" id="IPR045864">
    <property type="entry name" value="aa-tRNA-synth_II/BPL/LPL"/>
</dbReference>
<comment type="subunit">
    <text evidence="3 13">Tetramer of two alpha and two beta subunits.</text>
</comment>
<keyword evidence="6 13" id="KW-0479">Metal-binding</keyword>
<evidence type="ECO:0000256" key="3">
    <source>
        <dbReference type="ARBA" id="ARBA00011209"/>
    </source>
</evidence>
<dbReference type="Pfam" id="PF01409">
    <property type="entry name" value="tRNA-synt_2d"/>
    <property type="match status" value="1"/>
</dbReference>
<keyword evidence="7 13" id="KW-0547">Nucleotide-binding</keyword>
<evidence type="ECO:0000256" key="2">
    <source>
        <dbReference type="ARBA" id="ARBA00010207"/>
    </source>
</evidence>
<dbReference type="GO" id="GO:0005737">
    <property type="term" value="C:cytoplasm"/>
    <property type="evidence" value="ECO:0007669"/>
    <property type="project" value="UniProtKB-SubCell"/>
</dbReference>
<dbReference type="GO" id="GO:0004826">
    <property type="term" value="F:phenylalanine-tRNA ligase activity"/>
    <property type="evidence" value="ECO:0007669"/>
    <property type="project" value="UniProtKB-UniRule"/>
</dbReference>
<dbReference type="GO" id="GO:0000287">
    <property type="term" value="F:magnesium ion binding"/>
    <property type="evidence" value="ECO:0007669"/>
    <property type="project" value="UniProtKB-UniRule"/>
</dbReference>
<dbReference type="AlphaFoldDB" id="E8JYD3"/>
<accession>E8JYD3</accession>
<dbReference type="eggNOG" id="COG0016">
    <property type="taxonomic scope" value="Bacteria"/>
</dbReference>
<dbReference type="GO" id="GO:0005524">
    <property type="term" value="F:ATP binding"/>
    <property type="evidence" value="ECO:0007669"/>
    <property type="project" value="UniProtKB-UniRule"/>
</dbReference>
<keyword evidence="16" id="KW-1185">Reference proteome</keyword>
<comment type="similarity">
    <text evidence="2 13">Belongs to the class-II aminoacyl-tRNA synthetase family. Phe-tRNA synthetase alpha subunit type 1 subfamily.</text>
</comment>
<keyword evidence="11 13" id="KW-0030">Aminoacyl-tRNA synthetase</keyword>
<evidence type="ECO:0000256" key="8">
    <source>
        <dbReference type="ARBA" id="ARBA00022840"/>
    </source>
</evidence>
<dbReference type="InterPro" id="IPR010978">
    <property type="entry name" value="tRNA-bd_arm"/>
</dbReference>
<dbReference type="Pfam" id="PF02912">
    <property type="entry name" value="Phe_tRNA-synt_N"/>
    <property type="match status" value="1"/>
</dbReference>
<evidence type="ECO:0000313" key="15">
    <source>
        <dbReference type="EMBL" id="EFX37315.1"/>
    </source>
</evidence>
<evidence type="ECO:0000259" key="14">
    <source>
        <dbReference type="PROSITE" id="PS50862"/>
    </source>
</evidence>
<dbReference type="SUPFAM" id="SSF55681">
    <property type="entry name" value="Class II aaRS and biotin synthetases"/>
    <property type="match status" value="1"/>
</dbReference>
<evidence type="ECO:0000256" key="7">
    <source>
        <dbReference type="ARBA" id="ARBA00022741"/>
    </source>
</evidence>
<evidence type="ECO:0000256" key="10">
    <source>
        <dbReference type="ARBA" id="ARBA00022917"/>
    </source>
</evidence>
<dbReference type="InterPro" id="IPR006195">
    <property type="entry name" value="aa-tRNA-synth_II"/>
</dbReference>
<dbReference type="InterPro" id="IPR002319">
    <property type="entry name" value="Phenylalanyl-tRNA_Synthase"/>
</dbReference>
<dbReference type="EMBL" id="AEVD01000004">
    <property type="protein sequence ID" value="EFX37315.1"/>
    <property type="molecule type" value="Genomic_DNA"/>
</dbReference>
<evidence type="ECO:0000256" key="4">
    <source>
        <dbReference type="ARBA" id="ARBA00022490"/>
    </source>
</evidence>
<proteinExistence type="inferred from homology"/>
<organism evidence="15 16">
    <name type="scientific">Streptococcus infantis ATCC 700779</name>
    <dbReference type="NCBI Taxonomy" id="889204"/>
    <lineage>
        <taxon>Bacteria</taxon>
        <taxon>Bacillati</taxon>
        <taxon>Bacillota</taxon>
        <taxon>Bacilli</taxon>
        <taxon>Lactobacillales</taxon>
        <taxon>Streptococcaceae</taxon>
        <taxon>Streptococcus</taxon>
    </lineage>
</organism>
<dbReference type="GO" id="GO:0006432">
    <property type="term" value="P:phenylalanyl-tRNA aminoacylation"/>
    <property type="evidence" value="ECO:0007669"/>
    <property type="project" value="UniProtKB-UniRule"/>
</dbReference>
<evidence type="ECO:0000256" key="13">
    <source>
        <dbReference type="HAMAP-Rule" id="MF_00281"/>
    </source>
</evidence>
<dbReference type="FunFam" id="3.30.930.10:FF:000003">
    <property type="entry name" value="Phenylalanine--tRNA ligase alpha subunit"/>
    <property type="match status" value="1"/>
</dbReference>
<comment type="catalytic activity">
    <reaction evidence="12 13">
        <text>tRNA(Phe) + L-phenylalanine + ATP = L-phenylalanyl-tRNA(Phe) + AMP + diphosphate + H(+)</text>
        <dbReference type="Rhea" id="RHEA:19413"/>
        <dbReference type="Rhea" id="RHEA-COMP:9668"/>
        <dbReference type="Rhea" id="RHEA-COMP:9699"/>
        <dbReference type="ChEBI" id="CHEBI:15378"/>
        <dbReference type="ChEBI" id="CHEBI:30616"/>
        <dbReference type="ChEBI" id="CHEBI:33019"/>
        <dbReference type="ChEBI" id="CHEBI:58095"/>
        <dbReference type="ChEBI" id="CHEBI:78442"/>
        <dbReference type="ChEBI" id="CHEBI:78531"/>
        <dbReference type="ChEBI" id="CHEBI:456215"/>
        <dbReference type="EC" id="6.1.1.20"/>
    </reaction>
</comment>
<comment type="subcellular location">
    <subcellularLocation>
        <location evidence="1 13">Cytoplasm</location>
    </subcellularLocation>
</comment>
<comment type="caution">
    <text evidence="15">The sequence shown here is derived from an EMBL/GenBank/DDBJ whole genome shotgun (WGS) entry which is preliminary data.</text>
</comment>
<dbReference type="PROSITE" id="PS50862">
    <property type="entry name" value="AA_TRNA_LIGASE_II"/>
    <property type="match status" value="1"/>
</dbReference>
<evidence type="ECO:0000256" key="6">
    <source>
        <dbReference type="ARBA" id="ARBA00022723"/>
    </source>
</evidence>
<evidence type="ECO:0000256" key="5">
    <source>
        <dbReference type="ARBA" id="ARBA00022598"/>
    </source>
</evidence>
<gene>
    <name evidence="13 15" type="primary">pheS</name>
    <name evidence="15" type="ORF">HMPREF9423_0299</name>
</gene>
<dbReference type="EC" id="6.1.1.20" evidence="13"/>
<reference evidence="15 16" key="1">
    <citation type="submission" date="2010-12" db="EMBL/GenBank/DDBJ databases">
        <authorList>
            <person name="Muzny D."/>
            <person name="Qin X."/>
            <person name="Deng J."/>
            <person name="Jiang H."/>
            <person name="Liu Y."/>
            <person name="Qu J."/>
            <person name="Song X.-Z."/>
            <person name="Zhang L."/>
            <person name="Thornton R."/>
            <person name="Coyle M."/>
            <person name="Francisco L."/>
            <person name="Jackson L."/>
            <person name="Javaid M."/>
            <person name="Korchina V."/>
            <person name="Kovar C."/>
            <person name="Mata R."/>
            <person name="Mathew T."/>
            <person name="Ngo R."/>
            <person name="Nguyen L."/>
            <person name="Nguyen N."/>
            <person name="Okwuonu G."/>
            <person name="Ongeri F."/>
            <person name="Pham C."/>
            <person name="Simmons D."/>
            <person name="Wilczek-Boney K."/>
            <person name="Hale W."/>
            <person name="Jakkamsetti A."/>
            <person name="Pham P."/>
            <person name="Ruth R."/>
            <person name="San Lucas F."/>
            <person name="Warren J."/>
            <person name="Zhang J."/>
            <person name="Zhao Z."/>
            <person name="Zhou C."/>
            <person name="Zhu D."/>
            <person name="Lee S."/>
            <person name="Bess C."/>
            <person name="Blankenburg K."/>
            <person name="Forbes L."/>
            <person name="Fu Q."/>
            <person name="Gubbala S."/>
            <person name="Hirani K."/>
            <person name="Jayaseelan J.C."/>
            <person name="Lara F."/>
            <person name="Munidasa M."/>
            <person name="Palculict T."/>
            <person name="Patil S."/>
            <person name="Pu L.-L."/>
            <person name="Saada N."/>
            <person name="Tang L."/>
            <person name="Weissenberger G."/>
            <person name="Zhu Y."/>
            <person name="Hemphill L."/>
            <person name="Shang Y."/>
            <person name="Youmans B."/>
            <person name="Ayvaz T."/>
            <person name="Ross M."/>
            <person name="Santibanez J."/>
            <person name="Aqrawi P."/>
            <person name="Gross S."/>
            <person name="Joshi V."/>
            <person name="Fowler G."/>
            <person name="Nazareth L."/>
            <person name="Reid J."/>
            <person name="Worley K."/>
            <person name="Petrosino J."/>
            <person name="Highlander S."/>
            <person name="Gibbs R."/>
        </authorList>
    </citation>
    <scope>NUCLEOTIDE SEQUENCE [LARGE SCALE GENOMIC DNA]</scope>
    <source>
        <strain evidence="15 16">ATCC 700779</strain>
    </source>
</reference>
<evidence type="ECO:0000313" key="16">
    <source>
        <dbReference type="Proteomes" id="UP000002815"/>
    </source>
</evidence>
<dbReference type="HOGENOM" id="CLU_025086_0_1_9"/>
<dbReference type="Gene3D" id="3.30.930.10">
    <property type="entry name" value="Bira Bifunctional Protein, Domain 2"/>
    <property type="match status" value="1"/>
</dbReference>
<dbReference type="PANTHER" id="PTHR11538">
    <property type="entry name" value="PHENYLALANYL-TRNA SYNTHETASE"/>
    <property type="match status" value="1"/>
</dbReference>
<feature type="domain" description="Aminoacyl-transfer RNA synthetases class-II family profile" evidence="14">
    <location>
        <begin position="169"/>
        <end position="385"/>
    </location>
</feature>
<feature type="binding site" evidence="13">
    <location>
        <position position="309"/>
    </location>
    <ligand>
        <name>Mg(2+)</name>
        <dbReference type="ChEBI" id="CHEBI:18420"/>
        <note>shared with beta subunit</note>
    </ligand>
</feature>
<keyword evidence="5 13" id="KW-0436">Ligase</keyword>
<dbReference type="GO" id="GO:0140096">
    <property type="term" value="F:catalytic activity, acting on a protein"/>
    <property type="evidence" value="ECO:0007669"/>
    <property type="project" value="UniProtKB-ARBA"/>
</dbReference>
<dbReference type="PANTHER" id="PTHR11538:SF41">
    <property type="entry name" value="PHENYLALANINE--TRNA LIGASE, MITOCHONDRIAL"/>
    <property type="match status" value="1"/>
</dbReference>
<dbReference type="InterPro" id="IPR022911">
    <property type="entry name" value="Phe_tRNA_ligase_alpha1_bac"/>
</dbReference>
<dbReference type="GO" id="GO:0016740">
    <property type="term" value="F:transferase activity"/>
    <property type="evidence" value="ECO:0007669"/>
    <property type="project" value="UniProtKB-ARBA"/>
</dbReference>
<evidence type="ECO:0000256" key="12">
    <source>
        <dbReference type="ARBA" id="ARBA00049255"/>
    </source>
</evidence>
<protein>
    <recommendedName>
        <fullName evidence="13">Phenylalanine--tRNA ligase alpha subunit</fullName>
        <ecNumber evidence="13">6.1.1.20</ecNumber>
    </recommendedName>
    <alternativeName>
        <fullName evidence="13">Phenylalanyl-tRNA synthetase alpha subunit</fullName>
        <shortName evidence="13">PheRS</shortName>
    </alternativeName>
</protein>
<sequence>MNSLAYGFRNKGLTCQIKTDGTACQRSECGVFGMWFSFYLRETDGGIMSTIEEQLKALREETLASLKQISAENEKELQELRVSVLGKKGSLTEILKGMKDVSAEMRPIIGKHVNEARDILTAAFEESAKLLEEKKVEAQLASESIDVTLPGRPVATGHRHILTQTSEEIEDIFIGMGYQVVDGFEVEQDYYNFERMNLPKDHPARDMQDTFYITEEILLRTHTSPVQARAMDAHDFSKGPLKMISPGRVFRRDTDDATHSHQFHQIEGLVVGKNISMADLQGTLQLIVQKMFGEERQIRLRPSYFPFTEPSVEVDVSCFKCGGAGCNVCKKTGWIEIMGAGMVHPRVLEMSGIDATVYSGFAFGLGQERVAMLRYGINDIRGFYQGDVRFSEQFK</sequence>
<keyword evidence="4 13" id="KW-0963">Cytoplasm</keyword>
<dbReference type="InterPro" id="IPR004529">
    <property type="entry name" value="Phe-tRNA-synth_IIc_asu"/>
</dbReference>
<keyword evidence="10 13" id="KW-0648">Protein biosynthesis</keyword>
<keyword evidence="8 13" id="KW-0067">ATP-binding</keyword>
<dbReference type="InterPro" id="IPR004188">
    <property type="entry name" value="Phe-tRNA_ligase_II_N"/>
</dbReference>
<comment type="cofactor">
    <cofactor evidence="13">
        <name>Mg(2+)</name>
        <dbReference type="ChEBI" id="CHEBI:18420"/>
    </cofactor>
    <text evidence="13">Binds 2 magnesium ions per tetramer.</text>
</comment>
<evidence type="ECO:0000256" key="1">
    <source>
        <dbReference type="ARBA" id="ARBA00004496"/>
    </source>
</evidence>
<name>E8JYD3_9STRE</name>
<evidence type="ECO:0000256" key="11">
    <source>
        <dbReference type="ARBA" id="ARBA00023146"/>
    </source>
</evidence>
<dbReference type="GO" id="GO:0000049">
    <property type="term" value="F:tRNA binding"/>
    <property type="evidence" value="ECO:0007669"/>
    <property type="project" value="InterPro"/>
</dbReference>
<dbReference type="HAMAP" id="MF_00281">
    <property type="entry name" value="Phe_tRNA_synth_alpha1"/>
    <property type="match status" value="1"/>
</dbReference>
<dbReference type="CDD" id="cd00496">
    <property type="entry name" value="PheRS_alpha_core"/>
    <property type="match status" value="1"/>
</dbReference>